<name>A0A378XU89_PAEPO</name>
<dbReference type="Proteomes" id="UP000254400">
    <property type="component" value="Unassembled WGS sequence"/>
</dbReference>
<proteinExistence type="predicted"/>
<organism evidence="1 2">
    <name type="scientific">Paenibacillus polymyxa</name>
    <name type="common">Bacillus polymyxa</name>
    <dbReference type="NCBI Taxonomy" id="1406"/>
    <lineage>
        <taxon>Bacteria</taxon>
        <taxon>Bacillati</taxon>
        <taxon>Bacillota</taxon>
        <taxon>Bacilli</taxon>
        <taxon>Bacillales</taxon>
        <taxon>Paenibacillaceae</taxon>
        <taxon>Paenibacillus</taxon>
    </lineage>
</organism>
<gene>
    <name evidence="1" type="ORF">NCTC10343_01459</name>
</gene>
<protein>
    <submittedName>
        <fullName evidence="1">Uncharacterized protein</fullName>
    </submittedName>
</protein>
<dbReference type="EMBL" id="UGSC01000001">
    <property type="protein sequence ID" value="SUA67930.1"/>
    <property type="molecule type" value="Genomic_DNA"/>
</dbReference>
<sequence length="49" mass="5449">MIIHARSLSCAPGRSTLLFSFIVAQKAAFSEAVKLGESMEFIEILSYRE</sequence>
<accession>A0A378XU89</accession>
<dbReference type="AlphaFoldDB" id="A0A378XU89"/>
<evidence type="ECO:0000313" key="1">
    <source>
        <dbReference type="EMBL" id="SUA67930.1"/>
    </source>
</evidence>
<evidence type="ECO:0000313" key="2">
    <source>
        <dbReference type="Proteomes" id="UP000254400"/>
    </source>
</evidence>
<reference evidence="1 2" key="1">
    <citation type="submission" date="2018-06" db="EMBL/GenBank/DDBJ databases">
        <authorList>
            <consortium name="Pathogen Informatics"/>
            <person name="Doyle S."/>
        </authorList>
    </citation>
    <scope>NUCLEOTIDE SEQUENCE [LARGE SCALE GENOMIC DNA]</scope>
    <source>
        <strain evidence="1 2">NCTC10343</strain>
    </source>
</reference>